<dbReference type="EMBL" id="DTHB01000053">
    <property type="protein sequence ID" value="HGB15401.1"/>
    <property type="molecule type" value="Genomic_DNA"/>
</dbReference>
<sequence>MAVKWCESCLMAGKRVPATTRSNNPVYAKYDLCEECAAKFDAMESDQEVQRPAPGGYRGIGVGGHMPTPRPGFQQKSEMPIKMGGHHFKGCICPICGGLDGKHTHLCTCPYCGEKGGKHKPYCCCPQCSEMGGKHHPYCECPVCHRLG</sequence>
<organism evidence="1">
    <name type="scientific">Desulfobacca acetoxidans</name>
    <dbReference type="NCBI Taxonomy" id="60893"/>
    <lineage>
        <taxon>Bacteria</taxon>
        <taxon>Pseudomonadati</taxon>
        <taxon>Thermodesulfobacteriota</taxon>
        <taxon>Desulfobaccia</taxon>
        <taxon>Desulfobaccales</taxon>
        <taxon>Desulfobaccaceae</taxon>
        <taxon>Desulfobacca</taxon>
    </lineage>
</organism>
<gene>
    <name evidence="1" type="ORF">ENV62_09225</name>
</gene>
<evidence type="ECO:0000313" key="1">
    <source>
        <dbReference type="EMBL" id="HGB15401.1"/>
    </source>
</evidence>
<comment type="caution">
    <text evidence="1">The sequence shown here is derived from an EMBL/GenBank/DDBJ whole genome shotgun (WGS) entry which is preliminary data.</text>
</comment>
<reference evidence="1" key="1">
    <citation type="journal article" date="2020" name="mSystems">
        <title>Genome- and Community-Level Interaction Insights into Carbon Utilization and Element Cycling Functions of Hydrothermarchaeota in Hydrothermal Sediment.</title>
        <authorList>
            <person name="Zhou Z."/>
            <person name="Liu Y."/>
            <person name="Xu W."/>
            <person name="Pan J."/>
            <person name="Luo Z.H."/>
            <person name="Li M."/>
        </authorList>
    </citation>
    <scope>NUCLEOTIDE SEQUENCE [LARGE SCALE GENOMIC DNA]</scope>
    <source>
        <strain evidence="1">SpSt-776</strain>
    </source>
</reference>
<dbReference type="AlphaFoldDB" id="A0A7C3SJP4"/>
<accession>A0A7C3SJP4</accession>
<name>A0A7C3SJP4_9BACT</name>
<proteinExistence type="predicted"/>
<protein>
    <submittedName>
        <fullName evidence="1">Uncharacterized protein</fullName>
    </submittedName>
</protein>